<evidence type="ECO:0000313" key="2">
    <source>
        <dbReference type="EMBL" id="CAF4112954.1"/>
    </source>
</evidence>
<dbReference type="Proteomes" id="UP000663874">
    <property type="component" value="Unassembled WGS sequence"/>
</dbReference>
<evidence type="ECO:0000313" key="3">
    <source>
        <dbReference type="Proteomes" id="UP000663889"/>
    </source>
</evidence>
<dbReference type="AlphaFoldDB" id="A0A815T486"/>
<comment type="caution">
    <text evidence="1">The sequence shown here is derived from an EMBL/GenBank/DDBJ whole genome shotgun (WGS) entry which is preliminary data.</text>
</comment>
<dbReference type="EMBL" id="CAJNOU010006290">
    <property type="protein sequence ID" value="CAF1501421.1"/>
    <property type="molecule type" value="Genomic_DNA"/>
</dbReference>
<proteinExistence type="predicted"/>
<protein>
    <submittedName>
        <fullName evidence="1">Uncharacterized protein</fullName>
    </submittedName>
</protein>
<dbReference type="Proteomes" id="UP000663889">
    <property type="component" value="Unassembled WGS sequence"/>
</dbReference>
<reference evidence="1" key="1">
    <citation type="submission" date="2021-02" db="EMBL/GenBank/DDBJ databases">
        <authorList>
            <person name="Nowell W R."/>
        </authorList>
    </citation>
    <scope>NUCLEOTIDE SEQUENCE</scope>
</reference>
<sequence>MSYIPFCRASQALSIAQNSTNKSINNTFLNELHLFASKWIQNPNECEAFIIAFQTEMKNTVHRLSLNDIEKLCTDRLNQTV</sequence>
<accession>A0A815T486</accession>
<name>A0A815T486_9BILA</name>
<dbReference type="EMBL" id="CAJOBE010010627">
    <property type="protein sequence ID" value="CAF4112954.1"/>
    <property type="molecule type" value="Genomic_DNA"/>
</dbReference>
<organism evidence="1 3">
    <name type="scientific">Rotaria sordida</name>
    <dbReference type="NCBI Taxonomy" id="392033"/>
    <lineage>
        <taxon>Eukaryota</taxon>
        <taxon>Metazoa</taxon>
        <taxon>Spiralia</taxon>
        <taxon>Gnathifera</taxon>
        <taxon>Rotifera</taxon>
        <taxon>Eurotatoria</taxon>
        <taxon>Bdelloidea</taxon>
        <taxon>Philodinida</taxon>
        <taxon>Philodinidae</taxon>
        <taxon>Rotaria</taxon>
    </lineage>
</organism>
<evidence type="ECO:0000313" key="1">
    <source>
        <dbReference type="EMBL" id="CAF1501421.1"/>
    </source>
</evidence>
<gene>
    <name evidence="2" type="ORF">FNK824_LOCUS31943</name>
    <name evidence="1" type="ORF">SEV965_LOCUS36090</name>
</gene>